<protein>
    <recommendedName>
        <fullName evidence="3">C3H1-type domain-containing protein</fullName>
    </recommendedName>
</protein>
<dbReference type="PaxDb" id="8022-A0A060WU19"/>
<accession>A0A060WU19</accession>
<evidence type="ECO:0000313" key="1">
    <source>
        <dbReference type="EMBL" id="CDQ70848.1"/>
    </source>
</evidence>
<sequence>MAFHIHIREDVDKREIEITGNTNDAMGYAETLLQNYPFHKIMKEKKDICHGFLFGRCFEGDVCMGVHSTMPYQWEVENGLGWSCIPENEGIERDYCDPAKTERYLF</sequence>
<reference evidence="1" key="1">
    <citation type="journal article" date="2014" name="Nat. Commun.">
        <title>The rainbow trout genome provides novel insights into evolution after whole-genome duplication in vertebrates.</title>
        <authorList>
            <person name="Berthelot C."/>
            <person name="Brunet F."/>
            <person name="Chalopin D."/>
            <person name="Juanchich A."/>
            <person name="Bernard M."/>
            <person name="Noel B."/>
            <person name="Bento P."/>
            <person name="Da Silva C."/>
            <person name="Labadie K."/>
            <person name="Alberti A."/>
            <person name="Aury J.M."/>
            <person name="Louis A."/>
            <person name="Dehais P."/>
            <person name="Bardou P."/>
            <person name="Montfort J."/>
            <person name="Klopp C."/>
            <person name="Cabau C."/>
            <person name="Gaspin C."/>
            <person name="Thorgaard G.H."/>
            <person name="Boussaha M."/>
            <person name="Quillet E."/>
            <person name="Guyomard R."/>
            <person name="Galiana D."/>
            <person name="Bobe J."/>
            <person name="Volff J.N."/>
            <person name="Genet C."/>
            <person name="Wincker P."/>
            <person name="Jaillon O."/>
            <person name="Roest Crollius H."/>
            <person name="Guiguen Y."/>
        </authorList>
    </citation>
    <scope>NUCLEOTIDE SEQUENCE [LARGE SCALE GENOMIC DNA]</scope>
</reference>
<dbReference type="EMBL" id="FR904737">
    <property type="protein sequence ID" value="CDQ70848.1"/>
    <property type="molecule type" value="Genomic_DNA"/>
</dbReference>
<dbReference type="Pfam" id="PF23466">
    <property type="entry name" value="WWE_4"/>
    <property type="match status" value="1"/>
</dbReference>
<dbReference type="Proteomes" id="UP000193380">
    <property type="component" value="Unassembled WGS sequence"/>
</dbReference>
<organism evidence="1 2">
    <name type="scientific">Oncorhynchus mykiss</name>
    <name type="common">Rainbow trout</name>
    <name type="synonym">Salmo gairdneri</name>
    <dbReference type="NCBI Taxonomy" id="8022"/>
    <lineage>
        <taxon>Eukaryota</taxon>
        <taxon>Metazoa</taxon>
        <taxon>Chordata</taxon>
        <taxon>Craniata</taxon>
        <taxon>Vertebrata</taxon>
        <taxon>Euteleostomi</taxon>
        <taxon>Actinopterygii</taxon>
        <taxon>Neopterygii</taxon>
        <taxon>Teleostei</taxon>
        <taxon>Protacanthopterygii</taxon>
        <taxon>Salmoniformes</taxon>
        <taxon>Salmonidae</taxon>
        <taxon>Salmoninae</taxon>
        <taxon>Oncorhynchus</taxon>
    </lineage>
</organism>
<name>A0A060WU19_ONCMY</name>
<dbReference type="AlphaFoldDB" id="A0A060WU19"/>
<evidence type="ECO:0008006" key="3">
    <source>
        <dbReference type="Google" id="ProtNLM"/>
    </source>
</evidence>
<reference evidence="1" key="2">
    <citation type="submission" date="2014-03" db="EMBL/GenBank/DDBJ databases">
        <authorList>
            <person name="Genoscope - CEA"/>
        </authorList>
    </citation>
    <scope>NUCLEOTIDE SEQUENCE</scope>
</reference>
<proteinExistence type="predicted"/>
<evidence type="ECO:0000313" key="2">
    <source>
        <dbReference type="Proteomes" id="UP000193380"/>
    </source>
</evidence>
<gene>
    <name evidence="1" type="ORF">GSONMT00026340001</name>
</gene>
<dbReference type="STRING" id="8022.A0A060WU19"/>